<gene>
    <name evidence="2" type="ORF">NF867_11860</name>
</gene>
<dbReference type="RefSeq" id="WP_252588215.1">
    <property type="nucleotide sequence ID" value="NZ_JAMWYS010000036.1"/>
</dbReference>
<dbReference type="EMBL" id="JAMWYS010000036">
    <property type="protein sequence ID" value="MCO4293560.1"/>
    <property type="molecule type" value="Genomic_DNA"/>
</dbReference>
<keyword evidence="1" id="KW-0812">Transmembrane</keyword>
<dbReference type="Proteomes" id="UP001155182">
    <property type="component" value="Unassembled WGS sequence"/>
</dbReference>
<feature type="transmembrane region" description="Helical" evidence="1">
    <location>
        <begin position="60"/>
        <end position="79"/>
    </location>
</feature>
<sequence length="147" mass="17254">MNIKSFISNLFKPDHVNYQGVPRINIYIMRSFFLLMFVFVGFDSWNTIFNHQGQWKPITGVAWCVWAAYSTMSILGVFHTLKMLPIMLFMVFYKSLWLIVVAWPLWISNQLAGSAAEEMANVFIWVIIPIIGMPWRYVFRAYVWAGK</sequence>
<keyword evidence="1" id="KW-1133">Transmembrane helix</keyword>
<reference evidence="2" key="1">
    <citation type="submission" date="2022-06" db="EMBL/GenBank/DDBJ databases">
        <title>Solitalea sp. MAHUQ-68 isolated from rhizospheric soil.</title>
        <authorList>
            <person name="Huq M.A."/>
        </authorList>
    </citation>
    <scope>NUCLEOTIDE SEQUENCE</scope>
    <source>
        <strain evidence="2">MAHUQ-68</strain>
    </source>
</reference>
<keyword evidence="3" id="KW-1185">Reference proteome</keyword>
<comment type="caution">
    <text evidence="2">The sequence shown here is derived from an EMBL/GenBank/DDBJ whole genome shotgun (WGS) entry which is preliminary data.</text>
</comment>
<dbReference type="AlphaFoldDB" id="A0A9X2JE43"/>
<name>A0A9X2JE43_9SPHI</name>
<proteinExistence type="predicted"/>
<accession>A0A9X2JE43</accession>
<evidence type="ECO:0000313" key="3">
    <source>
        <dbReference type="Proteomes" id="UP001155182"/>
    </source>
</evidence>
<protein>
    <submittedName>
        <fullName evidence="2">Uncharacterized protein</fullName>
    </submittedName>
</protein>
<evidence type="ECO:0000313" key="2">
    <source>
        <dbReference type="EMBL" id="MCO4293560.1"/>
    </source>
</evidence>
<feature type="transmembrane region" description="Helical" evidence="1">
    <location>
        <begin position="86"/>
        <end position="107"/>
    </location>
</feature>
<organism evidence="2 3">
    <name type="scientific">Solitalea agri</name>
    <dbReference type="NCBI Taxonomy" id="2953739"/>
    <lineage>
        <taxon>Bacteria</taxon>
        <taxon>Pseudomonadati</taxon>
        <taxon>Bacteroidota</taxon>
        <taxon>Sphingobacteriia</taxon>
        <taxon>Sphingobacteriales</taxon>
        <taxon>Sphingobacteriaceae</taxon>
        <taxon>Solitalea</taxon>
    </lineage>
</organism>
<feature type="transmembrane region" description="Helical" evidence="1">
    <location>
        <begin position="27"/>
        <end position="48"/>
    </location>
</feature>
<keyword evidence="1" id="KW-0472">Membrane</keyword>
<evidence type="ECO:0000256" key="1">
    <source>
        <dbReference type="SAM" id="Phobius"/>
    </source>
</evidence>
<feature type="transmembrane region" description="Helical" evidence="1">
    <location>
        <begin position="119"/>
        <end position="139"/>
    </location>
</feature>